<feature type="non-terminal residue" evidence="2">
    <location>
        <position position="190"/>
    </location>
</feature>
<dbReference type="EMBL" id="CAJPIZ010037685">
    <property type="protein sequence ID" value="CAG2121161.1"/>
    <property type="molecule type" value="Genomic_DNA"/>
</dbReference>
<dbReference type="Proteomes" id="UP000759131">
    <property type="component" value="Unassembled WGS sequence"/>
</dbReference>
<evidence type="ECO:0000313" key="2">
    <source>
        <dbReference type="EMBL" id="CAD7646720.1"/>
    </source>
</evidence>
<keyword evidence="3" id="KW-1185">Reference proteome</keyword>
<evidence type="ECO:0000313" key="3">
    <source>
        <dbReference type="Proteomes" id="UP000759131"/>
    </source>
</evidence>
<organism evidence="2">
    <name type="scientific">Medioppia subpectinata</name>
    <dbReference type="NCBI Taxonomy" id="1979941"/>
    <lineage>
        <taxon>Eukaryota</taxon>
        <taxon>Metazoa</taxon>
        <taxon>Ecdysozoa</taxon>
        <taxon>Arthropoda</taxon>
        <taxon>Chelicerata</taxon>
        <taxon>Arachnida</taxon>
        <taxon>Acari</taxon>
        <taxon>Acariformes</taxon>
        <taxon>Sarcoptiformes</taxon>
        <taxon>Oribatida</taxon>
        <taxon>Brachypylina</taxon>
        <taxon>Oppioidea</taxon>
        <taxon>Oppiidae</taxon>
        <taxon>Medioppia</taxon>
    </lineage>
</organism>
<dbReference type="EMBL" id="OC892260">
    <property type="protein sequence ID" value="CAD7646720.1"/>
    <property type="molecule type" value="Genomic_DNA"/>
</dbReference>
<proteinExistence type="predicted"/>
<feature type="non-terminal residue" evidence="2">
    <location>
        <position position="1"/>
    </location>
</feature>
<reference evidence="2" key="1">
    <citation type="submission" date="2020-11" db="EMBL/GenBank/DDBJ databases">
        <authorList>
            <person name="Tran Van P."/>
        </authorList>
    </citation>
    <scope>NUCLEOTIDE SEQUENCE</scope>
</reference>
<accession>A0A7R9QI06</accession>
<feature type="region of interest" description="Disordered" evidence="1">
    <location>
        <begin position="124"/>
        <end position="168"/>
    </location>
</feature>
<name>A0A7R9QI06_9ACAR</name>
<dbReference type="OrthoDB" id="6516030at2759"/>
<gene>
    <name evidence="2" type="ORF">OSB1V03_LOCUS21107</name>
</gene>
<evidence type="ECO:0000256" key="1">
    <source>
        <dbReference type="SAM" id="MobiDB-lite"/>
    </source>
</evidence>
<sequence length="190" mass="21099">TLLVVHHYWVNAIMNNNNNENDVFMAAFEPLAVGRKSGKRRSSILKTIEANYCGEERRASRRISWAPTYQYKELLADGTAVIKCQELNSLKVEDVVSPPSEAIDPPVEQNVIKSSDFINRLKAKSKDRSVVTGEPSSAAAAPTLPEEEAPTQDCSRPKRSRKGSSKGLSKYLAKHYDTAVEDDVETVFNT</sequence>
<protein>
    <submittedName>
        <fullName evidence="2">Uncharacterized protein</fullName>
    </submittedName>
</protein>
<dbReference type="AlphaFoldDB" id="A0A7R9QI06"/>
<feature type="compositionally biased region" description="Low complexity" evidence="1">
    <location>
        <begin position="134"/>
        <end position="144"/>
    </location>
</feature>